<proteinExistence type="predicted"/>
<evidence type="ECO:0000313" key="1">
    <source>
        <dbReference type="EMBL" id="QHS87577.1"/>
    </source>
</evidence>
<reference evidence="1" key="1">
    <citation type="journal article" date="2020" name="Nature">
        <title>Giant virus diversity and host interactions through global metagenomics.</title>
        <authorList>
            <person name="Schulz F."/>
            <person name="Roux S."/>
            <person name="Paez-Espino D."/>
            <person name="Jungbluth S."/>
            <person name="Walsh D.A."/>
            <person name="Denef V.J."/>
            <person name="McMahon K.D."/>
            <person name="Konstantinidis K.T."/>
            <person name="Eloe-Fadrosh E.A."/>
            <person name="Kyrpides N.C."/>
            <person name="Woyke T."/>
        </authorList>
    </citation>
    <scope>NUCLEOTIDE SEQUENCE</scope>
    <source>
        <strain evidence="1">GVMAG-M-3300010157-4</strain>
    </source>
</reference>
<name>A0A6C0B5U0_9ZZZZ</name>
<dbReference type="AlphaFoldDB" id="A0A6C0B5U0"/>
<protein>
    <recommendedName>
        <fullName evidence="2">Lectin/glucanase superfamily protein</fullName>
    </recommendedName>
</protein>
<accession>A0A6C0B5U0</accession>
<dbReference type="EMBL" id="MN739083">
    <property type="protein sequence ID" value="QHS87577.1"/>
    <property type="molecule type" value="Genomic_DNA"/>
</dbReference>
<dbReference type="Gene3D" id="2.60.120.200">
    <property type="match status" value="1"/>
</dbReference>
<dbReference type="SUPFAM" id="SSF49899">
    <property type="entry name" value="Concanavalin A-like lectins/glucanases"/>
    <property type="match status" value="1"/>
</dbReference>
<sequence>MFVKTINNWNSAIIYFSNICIMFRLTYNNNILWYMTRWRSGFAVHRRAYQNCVTIVKELETEPVPEPQLTTADLLIHFEASNYIYPDSGPIWTNIGTGGSTYNATIVEYIDEETSTTFPVFDSTDGILSFLFSKQFLYDGSAYIYSNYMRFLRPDAISDDFTYCAWIKTTEVGYGYDHYQLMYIVSTETGELNNDFGFGIDAEGYLAYGDGNYANADVTIRTTQPVNTGQWIFVAVTRQKDTGEVILYVNGIEDTRGTCNVGNTLSTAEYVLIGAETDFPGYTFGGNIGALLGNTSVLTAQQILDNYNVQKANYGVV</sequence>
<organism evidence="1">
    <name type="scientific">viral metagenome</name>
    <dbReference type="NCBI Taxonomy" id="1070528"/>
    <lineage>
        <taxon>unclassified sequences</taxon>
        <taxon>metagenomes</taxon>
        <taxon>organismal metagenomes</taxon>
    </lineage>
</organism>
<evidence type="ECO:0008006" key="2">
    <source>
        <dbReference type="Google" id="ProtNLM"/>
    </source>
</evidence>
<dbReference type="Pfam" id="PF13385">
    <property type="entry name" value="Laminin_G_3"/>
    <property type="match status" value="1"/>
</dbReference>
<dbReference type="InterPro" id="IPR013320">
    <property type="entry name" value="ConA-like_dom_sf"/>
</dbReference>